<organism evidence="3 4">
    <name type="scientific">Elaeis guineensis var. tenera</name>
    <name type="common">Oil palm</name>
    <dbReference type="NCBI Taxonomy" id="51953"/>
    <lineage>
        <taxon>Eukaryota</taxon>
        <taxon>Viridiplantae</taxon>
        <taxon>Streptophyta</taxon>
        <taxon>Embryophyta</taxon>
        <taxon>Tracheophyta</taxon>
        <taxon>Spermatophyta</taxon>
        <taxon>Magnoliopsida</taxon>
        <taxon>Liliopsida</taxon>
        <taxon>Arecaceae</taxon>
        <taxon>Arecoideae</taxon>
        <taxon>Cocoseae</taxon>
        <taxon>Elaeidinae</taxon>
        <taxon>Elaeis</taxon>
    </lineage>
</organism>
<dbReference type="RefSeq" id="XP_010927312.1">
    <property type="nucleotide sequence ID" value="XM_010929010.2"/>
</dbReference>
<keyword evidence="1" id="KW-0430">Lectin</keyword>
<dbReference type="PROSITE" id="PS51752">
    <property type="entry name" value="JACALIN_LECTIN"/>
    <property type="match status" value="1"/>
</dbReference>
<dbReference type="InterPro" id="IPR001229">
    <property type="entry name" value="Jacalin-like_lectin_dom"/>
</dbReference>
<sequence>MISAADGEIYLKLGPTGGKDGFLEAWDDGFGDDVKQICICHGEYIVSIQTTYKRDGITIVSNRHGGTEGNFDVIYFNEPLTWVSGHYQSWYMEPDAWRLAEYCPNNDTMVIRSLKLGTDRATYGPFGKEHGEPFHYNSSTGICGFHGYCHNGDSGMLNAMGVYVRAMAAHSINNNPIPAMATPTRAITSPPLQDMAESNETSTTES</sequence>
<dbReference type="SUPFAM" id="SSF51101">
    <property type="entry name" value="Mannose-binding lectins"/>
    <property type="match status" value="1"/>
</dbReference>
<dbReference type="PANTHER" id="PTHR47293:SF15">
    <property type="entry name" value="JACALIN-RELATED LECTIN 19"/>
    <property type="match status" value="1"/>
</dbReference>
<name>A0A6I9RII1_ELAGV</name>
<dbReference type="FunCoup" id="A0A6I9RII1">
    <property type="interactions" value="9"/>
</dbReference>
<proteinExistence type="predicted"/>
<evidence type="ECO:0000256" key="1">
    <source>
        <dbReference type="ARBA" id="ARBA00022734"/>
    </source>
</evidence>
<gene>
    <name evidence="4" type="primary">LOC105049387</name>
</gene>
<feature type="domain" description="Jacalin-type lectin" evidence="2">
    <location>
        <begin position="10"/>
        <end position="166"/>
    </location>
</feature>
<evidence type="ECO:0000313" key="3">
    <source>
        <dbReference type="Proteomes" id="UP000504607"/>
    </source>
</evidence>
<evidence type="ECO:0000313" key="4">
    <source>
        <dbReference type="RefSeq" id="XP_010927312.1"/>
    </source>
</evidence>
<dbReference type="GO" id="GO:0030246">
    <property type="term" value="F:carbohydrate binding"/>
    <property type="evidence" value="ECO:0007669"/>
    <property type="project" value="UniProtKB-KW"/>
</dbReference>
<dbReference type="GeneID" id="105049387"/>
<dbReference type="Gene3D" id="2.100.10.30">
    <property type="entry name" value="Jacalin-like lectin domain"/>
    <property type="match status" value="1"/>
</dbReference>
<dbReference type="InterPro" id="IPR036404">
    <property type="entry name" value="Jacalin-like_lectin_dom_sf"/>
</dbReference>
<dbReference type="OrthoDB" id="581739at2759"/>
<evidence type="ECO:0000259" key="2">
    <source>
        <dbReference type="PROSITE" id="PS51752"/>
    </source>
</evidence>
<dbReference type="KEGG" id="egu:105049387"/>
<reference evidence="4" key="1">
    <citation type="submission" date="2025-08" db="UniProtKB">
        <authorList>
            <consortium name="RefSeq"/>
        </authorList>
    </citation>
    <scope>IDENTIFICATION</scope>
</reference>
<protein>
    <submittedName>
        <fullName evidence="4">Jacalin-related lectin 19</fullName>
    </submittedName>
</protein>
<keyword evidence="3" id="KW-1185">Reference proteome</keyword>
<dbReference type="PANTHER" id="PTHR47293">
    <property type="entry name" value="JACALIN-RELATED LECTIN 3"/>
    <property type="match status" value="1"/>
</dbReference>
<dbReference type="Pfam" id="PF01419">
    <property type="entry name" value="Jacalin"/>
    <property type="match status" value="1"/>
</dbReference>
<dbReference type="AlphaFoldDB" id="A0A6I9RII1"/>
<accession>A0A6I9RII1</accession>
<dbReference type="SMART" id="SM00915">
    <property type="entry name" value="Jacalin"/>
    <property type="match status" value="1"/>
</dbReference>
<dbReference type="Proteomes" id="UP000504607">
    <property type="component" value="Chromosome 8"/>
</dbReference>
<dbReference type="InParanoid" id="A0A6I9RII1"/>